<organism evidence="2 3">
    <name type="scientific">Eimeria acervulina</name>
    <name type="common">Coccidian parasite</name>
    <dbReference type="NCBI Taxonomy" id="5801"/>
    <lineage>
        <taxon>Eukaryota</taxon>
        <taxon>Sar</taxon>
        <taxon>Alveolata</taxon>
        <taxon>Apicomplexa</taxon>
        <taxon>Conoidasida</taxon>
        <taxon>Coccidia</taxon>
        <taxon>Eucoccidiorida</taxon>
        <taxon>Eimeriorina</taxon>
        <taxon>Eimeriidae</taxon>
        <taxon>Eimeria</taxon>
    </lineage>
</organism>
<dbReference type="PROSITE" id="PS50012">
    <property type="entry name" value="RCC1_3"/>
    <property type="match status" value="1"/>
</dbReference>
<dbReference type="AlphaFoldDB" id="U6GUH6"/>
<keyword evidence="3" id="KW-1185">Reference proteome</keyword>
<evidence type="ECO:0000313" key="3">
    <source>
        <dbReference type="Proteomes" id="UP000018050"/>
    </source>
</evidence>
<protein>
    <submittedName>
        <fullName evidence="2">E3 ubiquitin-protein ligase HERC2, related</fullName>
        <ecNumber evidence="2">6.3.2.19</ecNumber>
    </submittedName>
</protein>
<dbReference type="InterPro" id="IPR009091">
    <property type="entry name" value="RCC1/BLIP-II"/>
</dbReference>
<dbReference type="OrthoDB" id="10256179at2759"/>
<accession>U6GUH6</accession>
<reference evidence="2" key="1">
    <citation type="submission" date="2013-10" db="EMBL/GenBank/DDBJ databases">
        <title>Genomic analysis of the causative agents of coccidiosis in chickens.</title>
        <authorList>
            <person name="Reid A.J."/>
            <person name="Blake D."/>
            <person name="Billington K."/>
            <person name="Browne H."/>
            <person name="Dunn M."/>
            <person name="Hung S."/>
            <person name="Kawahara F."/>
            <person name="Miranda-Saavedra D."/>
            <person name="Mourier T."/>
            <person name="Nagra H."/>
            <person name="Otto T.D."/>
            <person name="Rawlings N."/>
            <person name="Sanchez A."/>
            <person name="Sanders M."/>
            <person name="Subramaniam C."/>
            <person name="Tay Y."/>
            <person name="Dear P."/>
            <person name="Doerig C."/>
            <person name="Gruber A."/>
            <person name="Parkinson J."/>
            <person name="Shirley M."/>
            <person name="Wan K.L."/>
            <person name="Berriman M."/>
            <person name="Tomley F."/>
            <person name="Pain A."/>
        </authorList>
    </citation>
    <scope>NUCLEOTIDE SEQUENCE</scope>
    <source>
        <strain evidence="2">Houghton</strain>
    </source>
</reference>
<dbReference type="VEuPathDB" id="ToxoDB:EAH_00031750"/>
<dbReference type="PANTHER" id="PTHR46207">
    <property type="entry name" value="PROTEIN RCC2"/>
    <property type="match status" value="1"/>
</dbReference>
<dbReference type="RefSeq" id="XP_013247832.1">
    <property type="nucleotide sequence ID" value="XM_013392378.1"/>
</dbReference>
<dbReference type="GO" id="GO:0016020">
    <property type="term" value="C:membrane"/>
    <property type="evidence" value="ECO:0007669"/>
    <property type="project" value="TreeGrafter"/>
</dbReference>
<dbReference type="Proteomes" id="UP000018050">
    <property type="component" value="Unassembled WGS sequence"/>
</dbReference>
<dbReference type="GO" id="GO:0031267">
    <property type="term" value="F:small GTPase binding"/>
    <property type="evidence" value="ECO:0007669"/>
    <property type="project" value="TreeGrafter"/>
</dbReference>
<dbReference type="Pfam" id="PF00415">
    <property type="entry name" value="RCC1"/>
    <property type="match status" value="1"/>
</dbReference>
<dbReference type="Gene3D" id="2.130.10.30">
    <property type="entry name" value="Regulator of chromosome condensation 1/beta-lactamase-inhibitor protein II"/>
    <property type="match status" value="1"/>
</dbReference>
<evidence type="ECO:0000313" key="2">
    <source>
        <dbReference type="EMBL" id="CDI82948.1"/>
    </source>
</evidence>
<reference evidence="2" key="2">
    <citation type="submission" date="2013-10" db="EMBL/GenBank/DDBJ databases">
        <authorList>
            <person name="Aslett M."/>
        </authorList>
    </citation>
    <scope>NUCLEOTIDE SEQUENCE</scope>
    <source>
        <strain evidence="2">Houghton</strain>
    </source>
</reference>
<proteinExistence type="predicted"/>
<dbReference type="EC" id="6.3.2.19" evidence="2"/>
<sequence length="275" mass="29409">MNNVATQFTPYPHWGVGAPLNAQMRQYAASAAAAATATAAAPAAAPASEAFPLVAREQVDRRPHEANSEKEDEGSWVCFWSLEKEKDNRSRLVGPQRFRSYLGISKLACGSTLAAFIADDYRLYCWNWRDSGNMHACSPQLIEGRGLEYMQVVDVSCGEEHLACTTKEGRVFTYGSGDCGQRGSGKLRGEFQNEGPDEVLFPRRAIQVACGAKYTLVLTAQRAAATAAEEAAYHQQQEETASLAAAGAREAAAATARTAAAEPYVAAAAASSAYV</sequence>
<dbReference type="InterPro" id="IPR000408">
    <property type="entry name" value="Reg_chr_condens"/>
</dbReference>
<dbReference type="GeneID" id="25271245"/>
<name>U6GUH6_EIMAC</name>
<dbReference type="EMBL" id="HG672961">
    <property type="protein sequence ID" value="CDI82948.1"/>
    <property type="molecule type" value="Genomic_DNA"/>
</dbReference>
<evidence type="ECO:0000256" key="1">
    <source>
        <dbReference type="PROSITE-ProRule" id="PRU00235"/>
    </source>
</evidence>
<dbReference type="InterPro" id="IPR028641">
    <property type="entry name" value="RCC2"/>
</dbReference>
<gene>
    <name evidence="2" type="ORF">EAH_00031750</name>
</gene>
<dbReference type="PANTHER" id="PTHR46207:SF1">
    <property type="entry name" value="PROTEIN RCC2"/>
    <property type="match status" value="1"/>
</dbReference>
<dbReference type="SUPFAM" id="SSF50985">
    <property type="entry name" value="RCC1/BLIP-II"/>
    <property type="match status" value="1"/>
</dbReference>
<feature type="repeat" description="RCC1" evidence="1">
    <location>
        <begin position="169"/>
        <end position="221"/>
    </location>
</feature>